<dbReference type="InterPro" id="IPR011037">
    <property type="entry name" value="Pyrv_Knase-like_insert_dom_sf"/>
</dbReference>
<dbReference type="PANTHER" id="PTHR14237">
    <property type="entry name" value="MOLYBDOPTERIN COFACTOR SULFURASE MOSC"/>
    <property type="match status" value="1"/>
</dbReference>
<evidence type="ECO:0000313" key="2">
    <source>
        <dbReference type="EMBL" id="ERF69479.1"/>
    </source>
</evidence>
<reference evidence="3" key="1">
    <citation type="journal article" date="2014" name="BMC Genomics">
        <title>Genome characteristics reveal the impact of lichenization on lichen-forming fungus Endocarpon pusillum Hedwig (Verrucariales, Ascomycota).</title>
        <authorList>
            <person name="Wang Y.-Y."/>
            <person name="Liu B."/>
            <person name="Zhang X.-Y."/>
            <person name="Zhou Q.-M."/>
            <person name="Zhang T."/>
            <person name="Li H."/>
            <person name="Yu Y.-F."/>
            <person name="Zhang X.-L."/>
            <person name="Hao X.-Y."/>
            <person name="Wang M."/>
            <person name="Wang L."/>
            <person name="Wei J.-C."/>
        </authorList>
    </citation>
    <scope>NUCLEOTIDE SEQUENCE [LARGE SCALE GENOMIC DNA]</scope>
    <source>
        <strain evidence="3">Z07020 / HMAS-L-300199</strain>
    </source>
</reference>
<dbReference type="eggNOG" id="KOG2362">
    <property type="taxonomic scope" value="Eukaryota"/>
</dbReference>
<accession>U1HKJ9</accession>
<name>U1HKJ9_ENDPU</name>
<dbReference type="AlphaFoldDB" id="U1HKJ9"/>
<dbReference type="Pfam" id="PF03473">
    <property type="entry name" value="MOSC"/>
    <property type="match status" value="1"/>
</dbReference>
<dbReference type="EMBL" id="KE721405">
    <property type="protein sequence ID" value="ERF69479.1"/>
    <property type="molecule type" value="Genomic_DNA"/>
</dbReference>
<evidence type="ECO:0000313" key="3">
    <source>
        <dbReference type="Proteomes" id="UP000019373"/>
    </source>
</evidence>
<dbReference type="Proteomes" id="UP000019373">
    <property type="component" value="Unassembled WGS sequence"/>
</dbReference>
<sequence>MKISQIYVYPIKSLRGTALESAEATYRGFQYDRCYMLVKQALKQRNMLVSEFPEMCLFLTSIVYPSKQSPDSGKIIVTYMKPGSTEQRFLEVPLEPEIKGLDKMEITLHSSPTNAYNMGQKYNQWFSECFGYEVILAYIGENRRELLGNLAPSVAWKQQQRKEQNSWTSSLTSRLPNIGNVPGVKQGLTFSDVAPYLVITEKSWQNANLRLPGNKTIDITKFRPNIVIEGAEEDFEEDFWAELAIGDTLKLVLTQNCVRCKSLNVDHATGKMGTGEAGSIFKKLQKDRRVDSGNKWSPVFGRYGFLHEDMAGASMHVGDEVRVLRRNKERTTFGKSGELRSDIVWSSRYPSQNGQV</sequence>
<dbReference type="InterPro" id="IPR005302">
    <property type="entry name" value="MoCF_Sase_C"/>
</dbReference>
<dbReference type="PROSITE" id="PS51340">
    <property type="entry name" value="MOSC"/>
    <property type="match status" value="1"/>
</dbReference>
<proteinExistence type="predicted"/>
<dbReference type="InterPro" id="IPR005303">
    <property type="entry name" value="MOCOS_middle"/>
</dbReference>
<dbReference type="PANTHER" id="PTHR14237:SF34">
    <property type="entry name" value="MOSC DOMAIN PROTEIN (AFU_ORTHOLOGUE AFUA_2G07820)"/>
    <property type="match status" value="1"/>
</dbReference>
<feature type="domain" description="MOSC" evidence="1">
    <location>
        <begin position="168"/>
        <end position="324"/>
    </location>
</feature>
<keyword evidence="3" id="KW-1185">Reference proteome</keyword>
<dbReference type="GO" id="GO:0003824">
    <property type="term" value="F:catalytic activity"/>
    <property type="evidence" value="ECO:0007669"/>
    <property type="project" value="InterPro"/>
</dbReference>
<dbReference type="OrthoDB" id="17255at2759"/>
<organism evidence="2 3">
    <name type="scientific">Endocarpon pusillum (strain Z07020 / HMAS-L-300199)</name>
    <name type="common">Lichen-forming fungus</name>
    <dbReference type="NCBI Taxonomy" id="1263415"/>
    <lineage>
        <taxon>Eukaryota</taxon>
        <taxon>Fungi</taxon>
        <taxon>Dikarya</taxon>
        <taxon>Ascomycota</taxon>
        <taxon>Pezizomycotina</taxon>
        <taxon>Eurotiomycetes</taxon>
        <taxon>Chaetothyriomycetidae</taxon>
        <taxon>Verrucariales</taxon>
        <taxon>Verrucariaceae</taxon>
        <taxon>Endocarpon</taxon>
    </lineage>
</organism>
<dbReference type="RefSeq" id="XP_007804891.1">
    <property type="nucleotide sequence ID" value="XM_007806700.1"/>
</dbReference>
<evidence type="ECO:0000259" key="1">
    <source>
        <dbReference type="PROSITE" id="PS51340"/>
    </source>
</evidence>
<dbReference type="Pfam" id="PF03476">
    <property type="entry name" value="MOSC_N"/>
    <property type="match status" value="1"/>
</dbReference>
<dbReference type="OMA" id="PHFPEMA"/>
<dbReference type="GeneID" id="19242179"/>
<dbReference type="SUPFAM" id="SSF50800">
    <property type="entry name" value="PK beta-barrel domain-like"/>
    <property type="match status" value="1"/>
</dbReference>
<protein>
    <recommendedName>
        <fullName evidence="1">MOSC domain-containing protein</fullName>
    </recommendedName>
</protein>
<gene>
    <name evidence="2" type="ORF">EPUS_07294</name>
</gene>
<dbReference type="SUPFAM" id="SSF141673">
    <property type="entry name" value="MOSC N-terminal domain-like"/>
    <property type="match status" value="1"/>
</dbReference>
<dbReference type="HOGENOM" id="CLU_028286_3_0_1"/>
<dbReference type="GO" id="GO:0030170">
    <property type="term" value="F:pyridoxal phosphate binding"/>
    <property type="evidence" value="ECO:0007669"/>
    <property type="project" value="InterPro"/>
</dbReference>
<dbReference type="GO" id="GO:0030151">
    <property type="term" value="F:molybdenum ion binding"/>
    <property type="evidence" value="ECO:0007669"/>
    <property type="project" value="InterPro"/>
</dbReference>